<keyword evidence="5" id="KW-0175">Coiled coil</keyword>
<dbReference type="InterPro" id="IPR041677">
    <property type="entry name" value="DNA2/NAM7_AAA_11"/>
</dbReference>
<dbReference type="InterPro" id="IPR036397">
    <property type="entry name" value="RNaseH_sf"/>
</dbReference>
<dbReference type="GO" id="GO:0004386">
    <property type="term" value="F:helicase activity"/>
    <property type="evidence" value="ECO:0007669"/>
    <property type="project" value="UniProtKB-KW"/>
</dbReference>
<dbReference type="Pfam" id="PF13087">
    <property type="entry name" value="AAA_12"/>
    <property type="match status" value="1"/>
</dbReference>
<dbReference type="Pfam" id="PF25396">
    <property type="entry name" value="ZNFX1"/>
    <property type="match status" value="1"/>
</dbReference>
<feature type="compositionally biased region" description="Acidic residues" evidence="6">
    <location>
        <begin position="15"/>
        <end position="33"/>
    </location>
</feature>
<dbReference type="SUPFAM" id="SSF53098">
    <property type="entry name" value="Ribonuclease H-like"/>
    <property type="match status" value="1"/>
</dbReference>
<dbReference type="InterPro" id="IPR012337">
    <property type="entry name" value="RNaseH-like_sf"/>
</dbReference>
<keyword evidence="1" id="KW-0547">Nucleotide-binding</keyword>
<dbReference type="STRING" id="158441.A0A226EK67"/>
<dbReference type="OMA" id="RTANRIC"/>
<evidence type="ECO:0000256" key="2">
    <source>
        <dbReference type="ARBA" id="ARBA00022801"/>
    </source>
</evidence>
<dbReference type="PANTHER" id="PTHR10887">
    <property type="entry name" value="DNA2/NAM7 HELICASE FAMILY"/>
    <property type="match status" value="1"/>
</dbReference>
<dbReference type="GO" id="GO:0005524">
    <property type="term" value="F:ATP binding"/>
    <property type="evidence" value="ECO:0007669"/>
    <property type="project" value="UniProtKB-KW"/>
</dbReference>
<dbReference type="CDD" id="cd18808">
    <property type="entry name" value="SF1_C_Upf1"/>
    <property type="match status" value="1"/>
</dbReference>
<dbReference type="InterPro" id="IPR013520">
    <property type="entry name" value="Ribonucl_H"/>
</dbReference>
<protein>
    <submittedName>
        <fullName evidence="8">NFX1-type zinc finger-containing protein 1</fullName>
    </submittedName>
</protein>
<evidence type="ECO:0000313" key="9">
    <source>
        <dbReference type="Proteomes" id="UP000198287"/>
    </source>
</evidence>
<accession>A0A226EK67</accession>
<feature type="domain" description="Exonuclease" evidence="7">
    <location>
        <begin position="96"/>
        <end position="254"/>
    </location>
</feature>
<evidence type="ECO:0000313" key="8">
    <source>
        <dbReference type="EMBL" id="OXA58095.1"/>
    </source>
</evidence>
<name>A0A226EK67_FOLCA</name>
<dbReference type="SUPFAM" id="SSF52540">
    <property type="entry name" value="P-loop containing nucleoside triphosphate hydrolases"/>
    <property type="match status" value="1"/>
</dbReference>
<dbReference type="Pfam" id="PF00929">
    <property type="entry name" value="RNase_T"/>
    <property type="match status" value="1"/>
</dbReference>
<evidence type="ECO:0000256" key="6">
    <source>
        <dbReference type="SAM" id="MobiDB-lite"/>
    </source>
</evidence>
<sequence>MPPEFENSFSKDKVLEEEEEKVDANSDDEETTDDLTSALAKIKISPSTTSGYSPADNIPAKFLNPLGFVNYNHLGQFPWGPEDNIAICPEFTQVTDVLGLDCEMVGVGPLQDSELGRVSVVNEYGFCIFDTFAKPEQEVTGYRSGKSGIYPENLENAPSVTKVVQQIQNLVAGKVLVGHSIHNDLEVLRIKDHPETRDTAVFFKNKLGRFGTPSLKVLTKRCLSYEIQTGDHSSIQDAQATLKLFLNHREEWEKELEETRQDANLPFFNLMSSPKPIKDINIEPRENDLNVESGSIFVRENKIIGAYGSSGEYLDVQFRLLLEDFLRPLRFGVKTIRTKGHQRVQISRLFRGAHMVLRNGETEMEVKKYGSILIPMVRNNLVDVDWDESKLFMNGSLLLVSPDNFKSVKFAIIKNGPRNSSNSNSSFTNVKVDVLFCKDGPSWVIDSTTNNFKIIESPAFFEAYRHTLSYLQEMPLDTFPMKPYIVDAVTTPSLPKVMCTYGTTKKYDFRVFVGNSHPKRFANPLDFETWPSLQDVGFDHSQYEAFKNSLTQKLSIIQGPPGTGKTFIGVETIKFLLTNPWLVQKSPILVVAYTNHALDQTLAKVFKFMVDNLCDGNVAKAEHLILRVGGGSKSDAIQSLVLKFKREKFDEKRKLKRTIEWQSCLVHQLGASEILTLTPGLLNFQNLPPISLSHFIEAAGEVWNKWKLVQNAIQADPVAWFGLQDLGLPSLSTLKKPSMANYNGKKKKNRPSLFYFEYPNLLKKIVEKHPNYITTNGAGQLDNHLPDFILSKKTNGVGEAEYVGRWSFYFYLLRRIKVAVDKIKTDLTWNQKNYDALKDYPSVAASKKLALVLGMTTTGAVKYKQDIVSKLKPKIMFVEEAAHVLEAHVVASLTEHCEQLIMIGDHQQLRPMTADHDMSSKYRLDVSLMERLVRNGIDQKQQNWIQLKNQHRMRPEIARMVCPVIYLELYNDASVEKYPNVKGSQKNIYFVDHHHPEAREKGSASFHNKAEIDFVATLVKYFVLIMGYKPSQITVIATYLAQKIQIEQKLNNIMLSARQDRVLVSTVDGYQGEENDIVILSLVRSNDDNNIGFLKTDNRVCVALSRARHGFFMIGNMSCLKASSDTWDTINNTLIEMGCIGDKIPLGNSIDPKKFYRCTHSNATSAPCNQNVFSECSHKTAVKCHTVNNRLERPICSQNCSHIFDCGHQCRFRCHEFDYASKHQTYKCLEKCNRVCPVAGHPCTHGHHCFQNCFVYEGVGCQVQMSINYACGHRTMVSCHRFSTQMTQNHTRCLKCVRKNGIRNTAGQRNGRTN</sequence>
<dbReference type="PANTHER" id="PTHR10887:SF341">
    <property type="entry name" value="NFX1-TYPE ZINC FINGER-CONTAINING PROTEIN 1"/>
    <property type="match status" value="1"/>
</dbReference>
<feature type="coiled-coil region" evidence="5">
    <location>
        <begin position="235"/>
        <end position="262"/>
    </location>
</feature>
<dbReference type="Proteomes" id="UP000198287">
    <property type="component" value="Unassembled WGS sequence"/>
</dbReference>
<gene>
    <name evidence="8" type="ORF">Fcan01_06890</name>
</gene>
<evidence type="ECO:0000256" key="5">
    <source>
        <dbReference type="SAM" id="Coils"/>
    </source>
</evidence>
<evidence type="ECO:0000256" key="4">
    <source>
        <dbReference type="ARBA" id="ARBA00022840"/>
    </source>
</evidence>
<dbReference type="GO" id="GO:0003676">
    <property type="term" value="F:nucleic acid binding"/>
    <property type="evidence" value="ECO:0007669"/>
    <property type="project" value="InterPro"/>
</dbReference>
<dbReference type="GO" id="GO:0016787">
    <property type="term" value="F:hydrolase activity"/>
    <property type="evidence" value="ECO:0007669"/>
    <property type="project" value="UniProtKB-KW"/>
</dbReference>
<evidence type="ECO:0000256" key="3">
    <source>
        <dbReference type="ARBA" id="ARBA00022806"/>
    </source>
</evidence>
<dbReference type="Gene3D" id="3.40.50.300">
    <property type="entry name" value="P-loop containing nucleotide triphosphate hydrolases"/>
    <property type="match status" value="3"/>
</dbReference>
<dbReference type="SMART" id="SM00479">
    <property type="entry name" value="EXOIII"/>
    <property type="match status" value="1"/>
</dbReference>
<dbReference type="InterPro" id="IPR047187">
    <property type="entry name" value="SF1_C_Upf1"/>
</dbReference>
<feature type="region of interest" description="Disordered" evidence="6">
    <location>
        <begin position="1"/>
        <end position="34"/>
    </location>
</feature>
<organism evidence="8 9">
    <name type="scientific">Folsomia candida</name>
    <name type="common">Springtail</name>
    <dbReference type="NCBI Taxonomy" id="158441"/>
    <lineage>
        <taxon>Eukaryota</taxon>
        <taxon>Metazoa</taxon>
        <taxon>Ecdysozoa</taxon>
        <taxon>Arthropoda</taxon>
        <taxon>Hexapoda</taxon>
        <taxon>Collembola</taxon>
        <taxon>Entomobryomorpha</taxon>
        <taxon>Isotomoidea</taxon>
        <taxon>Isotomidae</taxon>
        <taxon>Proisotominae</taxon>
        <taxon>Folsomia</taxon>
    </lineage>
</organism>
<dbReference type="InterPro" id="IPR041679">
    <property type="entry name" value="DNA2/NAM7-like_C"/>
</dbReference>
<proteinExistence type="predicted"/>
<dbReference type="FunFam" id="3.40.50.300:FF:000326">
    <property type="entry name" value="P-loop containing nucleoside triphosphate hydrolase"/>
    <property type="match status" value="1"/>
</dbReference>
<comment type="caution">
    <text evidence="8">The sequence shown here is derived from an EMBL/GenBank/DDBJ whole genome shotgun (WGS) entry which is preliminary data.</text>
</comment>
<reference evidence="8 9" key="1">
    <citation type="submission" date="2015-12" db="EMBL/GenBank/DDBJ databases">
        <title>The genome of Folsomia candida.</title>
        <authorList>
            <person name="Faddeeva A."/>
            <person name="Derks M.F."/>
            <person name="Anvar Y."/>
            <person name="Smit S."/>
            <person name="Van Straalen N."/>
            <person name="Roelofs D."/>
        </authorList>
    </citation>
    <scope>NUCLEOTIDE SEQUENCE [LARGE SCALE GENOMIC DNA]</scope>
    <source>
        <strain evidence="8 9">VU population</strain>
        <tissue evidence="8">Whole body</tissue>
    </source>
</reference>
<evidence type="ECO:0000256" key="1">
    <source>
        <dbReference type="ARBA" id="ARBA00022741"/>
    </source>
</evidence>
<dbReference type="InterPro" id="IPR045055">
    <property type="entry name" value="DNA2/NAM7-like"/>
</dbReference>
<keyword evidence="2" id="KW-0378">Hydrolase</keyword>
<dbReference type="InterPro" id="IPR057373">
    <property type="entry name" value="ZNFX1"/>
</dbReference>
<dbReference type="GO" id="GO:0031380">
    <property type="term" value="C:nuclear RNA-directed RNA polymerase complex"/>
    <property type="evidence" value="ECO:0007669"/>
    <property type="project" value="TreeGrafter"/>
</dbReference>
<dbReference type="OrthoDB" id="2423195at2759"/>
<dbReference type="GO" id="GO:0031048">
    <property type="term" value="P:regulatory ncRNA-mediated heterochromatin formation"/>
    <property type="evidence" value="ECO:0007669"/>
    <property type="project" value="TreeGrafter"/>
</dbReference>
<keyword evidence="9" id="KW-1185">Reference proteome</keyword>
<dbReference type="InterPro" id="IPR027417">
    <property type="entry name" value="P-loop_NTPase"/>
</dbReference>
<dbReference type="EMBL" id="LNIX01000003">
    <property type="protein sequence ID" value="OXA58095.1"/>
    <property type="molecule type" value="Genomic_DNA"/>
</dbReference>
<keyword evidence="4" id="KW-0067">ATP-binding</keyword>
<dbReference type="GO" id="GO:0005694">
    <property type="term" value="C:chromosome"/>
    <property type="evidence" value="ECO:0007669"/>
    <property type="project" value="UniProtKB-ARBA"/>
</dbReference>
<evidence type="ECO:0000259" key="7">
    <source>
        <dbReference type="SMART" id="SM00479"/>
    </source>
</evidence>
<dbReference type="Pfam" id="PF13086">
    <property type="entry name" value="AAA_11"/>
    <property type="match status" value="2"/>
</dbReference>
<keyword evidence="3" id="KW-0347">Helicase</keyword>
<dbReference type="Gene3D" id="3.30.420.10">
    <property type="entry name" value="Ribonuclease H-like superfamily/Ribonuclease H"/>
    <property type="match status" value="1"/>
</dbReference>